<evidence type="ECO:0000313" key="2">
    <source>
        <dbReference type="EMBL" id="RSC15587.1"/>
    </source>
</evidence>
<dbReference type="EMBL" id="RKIT01000002">
    <property type="protein sequence ID" value="RSC15587.1"/>
    <property type="molecule type" value="Genomic_DNA"/>
</dbReference>
<organism evidence="2 3">
    <name type="scientific">Citrobacter koseri</name>
    <name type="common">Citrobacter diversus</name>
    <dbReference type="NCBI Taxonomy" id="545"/>
    <lineage>
        <taxon>Bacteria</taxon>
        <taxon>Pseudomonadati</taxon>
        <taxon>Pseudomonadota</taxon>
        <taxon>Gammaproteobacteria</taxon>
        <taxon>Enterobacterales</taxon>
        <taxon>Enterobacteriaceae</taxon>
        <taxon>Citrobacter</taxon>
    </lineage>
</organism>
<protein>
    <submittedName>
        <fullName evidence="2">Uncharacterized protein</fullName>
    </submittedName>
</protein>
<dbReference type="AlphaFoldDB" id="A0AAQ0V478"/>
<sequence>MTDHVSESVLYDHLALFGQEPELATEDALRDEINRAMAILAPHFKTGQSYKDVDDLKNHRNSVRSLLGPEIARVQYSNHKNTQSDRRLVLLMAPLNVLAKKWRKSYVLKDDPAYYSLGYYDFHDDRQHYSAIASEMFETYIANHGNFMRLAQETAGAMESMVVEILRMKPRVDNDYDAPDATYLTGLSDTLQFLDRMIDAVLEKYTVNTHSAADEENTLAFFKHVCKNAGLHVLINEGMYFIKESEEFEGSVSAYLHWRKDQESFSSPKAGSEEMMIATCIAVIHALERSAGGNWCAQLEKNMNPKYLGRVADFVRYLRYAKNEDNSPLSLQLLRRGGTSKGLAIYSALMDMGNLIYRKDFDELASRAIAVLNERKLHGELRKYVGNIFSVMSCWEGFESDISAQMSDYCVSRKLSWTYRTGFIRKLLRLDYVQLQQFHQDIAPVMYDECARLESALDLKLMH</sequence>
<evidence type="ECO:0000313" key="3">
    <source>
        <dbReference type="Proteomes" id="UP000282299"/>
    </source>
</evidence>
<dbReference type="Proteomes" id="UP000807555">
    <property type="component" value="Unassembled WGS sequence"/>
</dbReference>
<comment type="caution">
    <text evidence="2">The sequence shown here is derived from an EMBL/GenBank/DDBJ whole genome shotgun (WGS) entry which is preliminary data.</text>
</comment>
<reference evidence="3" key="2">
    <citation type="submission" date="2018-10" db="EMBL/GenBank/DDBJ databases">
        <title>FDA dAtabase for Regulatory Grade micrObial Sequences (FDA-ARGOS): Supporting development and validation of Infectious Disease Dx tests.</title>
        <authorList>
            <person name="Goldberg B."/>
            <person name="Campos J."/>
            <person name="Tallon L."/>
            <person name="Sadzewicz L."/>
            <person name="Zhao X."/>
            <person name="Vavikolanu K."/>
            <person name="Mehta A."/>
            <person name="Aluvathingal J."/>
            <person name="Nadendla S."/>
            <person name="Geyer C."/>
            <person name="Nandy P."/>
            <person name="Yan Y."/>
            <person name="Sichtig H."/>
        </authorList>
    </citation>
    <scope>NUCLEOTIDE SEQUENCE [LARGE SCALE GENOMIC DNA]</scope>
    <source>
        <strain evidence="3">FDAARGOS_526</strain>
    </source>
</reference>
<accession>A0AAQ0V478</accession>
<proteinExistence type="predicted"/>
<reference evidence="2" key="1">
    <citation type="submission" date="2018-10" db="EMBL/GenBank/DDBJ databases">
        <title>FDA dAtabase for Regulatory Grade micrObial Sequences (FDA-ARGOS): Supporting development and validation of Infectious Disease Dx tests.</title>
        <authorList>
            <person name="Campos J."/>
            <person name="Goldberg B."/>
            <person name="Tallon L.J."/>
            <person name="Sadzewicz L."/>
            <person name="Zhao X."/>
            <person name="Vavikolanu K."/>
            <person name="Mehta A."/>
            <person name="Aluvathingal J."/>
            <person name="Nadendla S."/>
            <person name="Geyer C."/>
            <person name="Nandy P."/>
            <person name="Yan Y."/>
            <person name="Sichtig H."/>
        </authorList>
    </citation>
    <scope>NUCLEOTIDE SEQUENCE</scope>
    <source>
        <strain evidence="2">FDAARGOS_526</strain>
    </source>
</reference>
<dbReference type="Proteomes" id="UP000282299">
    <property type="component" value="Unassembled WGS sequence"/>
</dbReference>
<name>A0AAQ0V478_CITKO</name>
<dbReference type="RefSeq" id="WP_058668452.1">
    <property type="nucleotide sequence ID" value="NZ_ABTEQQ020000002.1"/>
</dbReference>
<gene>
    <name evidence="2" type="ORF">EGS84_00840</name>
    <name evidence="1" type="ORF">I5687_15710</name>
</gene>
<dbReference type="EMBL" id="JADVNV010000006">
    <property type="protein sequence ID" value="MBJ9869396.1"/>
    <property type="molecule type" value="Genomic_DNA"/>
</dbReference>
<reference evidence="1" key="3">
    <citation type="submission" date="2020-11" db="EMBL/GenBank/DDBJ databases">
        <title>Enhanced detection system for hospital associated transmission using whole genome sequencing surveillance.</title>
        <authorList>
            <person name="Harrison L.H."/>
            <person name="Van Tyne D."/>
            <person name="Marsh J.W."/>
            <person name="Griffith M.P."/>
            <person name="Snyder D.J."/>
            <person name="Cooper V.S."/>
            <person name="Mustapha M."/>
        </authorList>
    </citation>
    <scope>NUCLEOTIDE SEQUENCE</scope>
    <source>
        <strain evidence="1">CB00014</strain>
    </source>
</reference>
<evidence type="ECO:0000313" key="1">
    <source>
        <dbReference type="EMBL" id="MBJ9869396.1"/>
    </source>
</evidence>